<organism evidence="2 3">
    <name type="scientific">Umbra pygmaea</name>
    <name type="common">Eastern mudminnow</name>
    <dbReference type="NCBI Taxonomy" id="75934"/>
    <lineage>
        <taxon>Eukaryota</taxon>
        <taxon>Metazoa</taxon>
        <taxon>Chordata</taxon>
        <taxon>Craniata</taxon>
        <taxon>Vertebrata</taxon>
        <taxon>Euteleostomi</taxon>
        <taxon>Actinopterygii</taxon>
        <taxon>Neopterygii</taxon>
        <taxon>Teleostei</taxon>
        <taxon>Protacanthopterygii</taxon>
        <taxon>Esociformes</taxon>
        <taxon>Umbridae</taxon>
        <taxon>Umbra</taxon>
    </lineage>
</organism>
<dbReference type="AlphaFoldDB" id="A0ABD0VWP7"/>
<evidence type="ECO:0008006" key="4">
    <source>
        <dbReference type="Google" id="ProtNLM"/>
    </source>
</evidence>
<name>A0ABD0VWP7_UMBPY</name>
<keyword evidence="3" id="KW-1185">Reference proteome</keyword>
<comment type="caution">
    <text evidence="2">The sequence shown here is derived from an EMBL/GenBank/DDBJ whole genome shotgun (WGS) entry which is preliminary data.</text>
</comment>
<dbReference type="InterPro" id="IPR029286">
    <property type="entry name" value="AUNIP"/>
</dbReference>
<sequence>MKTSKDSSTQEECGVWLDTVDLKVKAKQKRLSKPISKILNPLARSGGYSLAVALNFTQSKIQMPVTKQSSISSFFFRQPNVSPKTNASLEPCRNALDVTSSSSTKCTSTSPRPAGIGSGTKRKRGVDLECSRSQHRGDQPATVLTRSEGQEDGTGIPEVWEAHSFRERAYWERAYIPDLNGDRLFKDESEENSVKRRPSGKVSPPVVTDSDDEEPWGACSSTHCSQALTEPSEQVTWNSISQESEGQGGMTDQELPSGMMWASDSGLAFPGSMQKKGGFGALLGLHGQTSIQRRPVLSSMMSPEVEGKENDTSLSPPSSKRTPLSPVSIYRQRERCIPSPRKHVLEQPAKRVPEQPLSEAEADTLGAMFTQDSEGFRVIAHRALVQRSPLKDRSNLVASGRDRIHTAYHSLKVAEHEEQDMLFTQDSQGNMVIKHL</sequence>
<dbReference type="Proteomes" id="UP001557470">
    <property type="component" value="Unassembled WGS sequence"/>
</dbReference>
<evidence type="ECO:0000256" key="1">
    <source>
        <dbReference type="SAM" id="MobiDB-lite"/>
    </source>
</evidence>
<reference evidence="2 3" key="1">
    <citation type="submission" date="2024-06" db="EMBL/GenBank/DDBJ databases">
        <authorList>
            <person name="Pan Q."/>
            <person name="Wen M."/>
            <person name="Jouanno E."/>
            <person name="Zahm M."/>
            <person name="Klopp C."/>
            <person name="Cabau C."/>
            <person name="Louis A."/>
            <person name="Berthelot C."/>
            <person name="Parey E."/>
            <person name="Roest Crollius H."/>
            <person name="Montfort J."/>
            <person name="Robinson-Rechavi M."/>
            <person name="Bouchez O."/>
            <person name="Lampietro C."/>
            <person name="Lopez Roques C."/>
            <person name="Donnadieu C."/>
            <person name="Postlethwait J."/>
            <person name="Bobe J."/>
            <person name="Verreycken H."/>
            <person name="Guiguen Y."/>
        </authorList>
    </citation>
    <scope>NUCLEOTIDE SEQUENCE [LARGE SCALE GENOMIC DNA]</scope>
    <source>
        <strain evidence="2">Up_M1</strain>
        <tissue evidence="2">Testis</tissue>
    </source>
</reference>
<feature type="region of interest" description="Disordered" evidence="1">
    <location>
        <begin position="99"/>
        <end position="155"/>
    </location>
</feature>
<dbReference type="PANTHER" id="PTHR14526">
    <property type="entry name" value="AURORA KINASE A AND NINEIN-INTERACTING PROTEIN"/>
    <property type="match status" value="1"/>
</dbReference>
<evidence type="ECO:0000313" key="3">
    <source>
        <dbReference type="Proteomes" id="UP001557470"/>
    </source>
</evidence>
<dbReference type="EMBL" id="JAGEUA010000011">
    <property type="protein sequence ID" value="KAL0961860.1"/>
    <property type="molecule type" value="Genomic_DNA"/>
</dbReference>
<feature type="region of interest" description="Disordered" evidence="1">
    <location>
        <begin position="188"/>
        <end position="218"/>
    </location>
</feature>
<protein>
    <recommendedName>
        <fullName evidence="4">Aurora kinase A and ninein-interacting protein</fullName>
    </recommendedName>
</protein>
<feature type="compositionally biased region" description="Low complexity" evidence="1">
    <location>
        <begin position="99"/>
        <end position="110"/>
    </location>
</feature>
<dbReference type="PANTHER" id="PTHR14526:SF2">
    <property type="entry name" value="AURORA KINASE A AND NINEIN-INTERACTING PROTEIN"/>
    <property type="match status" value="1"/>
</dbReference>
<feature type="compositionally biased region" description="Polar residues" evidence="1">
    <location>
        <begin position="312"/>
        <end position="322"/>
    </location>
</feature>
<evidence type="ECO:0000313" key="2">
    <source>
        <dbReference type="EMBL" id="KAL0961860.1"/>
    </source>
</evidence>
<proteinExistence type="predicted"/>
<feature type="region of interest" description="Disordered" evidence="1">
    <location>
        <begin position="300"/>
        <end position="326"/>
    </location>
</feature>
<accession>A0ABD0VWP7</accession>
<feature type="compositionally biased region" description="Basic and acidic residues" evidence="1">
    <location>
        <begin position="125"/>
        <end position="138"/>
    </location>
</feature>
<dbReference type="Pfam" id="PF15334">
    <property type="entry name" value="AIB"/>
    <property type="match status" value="1"/>
</dbReference>
<gene>
    <name evidence="2" type="ORF">UPYG_G00332590</name>
</gene>